<dbReference type="EMBL" id="BAFE01000003">
    <property type="protein sequence ID" value="GAB47015.1"/>
    <property type="molecule type" value="Genomic_DNA"/>
</dbReference>
<evidence type="ECO:0000313" key="3">
    <source>
        <dbReference type="Proteomes" id="UP000004367"/>
    </source>
</evidence>
<dbReference type="RefSeq" id="WP_009480913.1">
    <property type="nucleotide sequence ID" value="NZ_BAFE01000003.1"/>
</dbReference>
<dbReference type="PANTHER" id="PTHR43685">
    <property type="entry name" value="GLYCOSYLTRANSFERASE"/>
    <property type="match status" value="1"/>
</dbReference>
<accession>H5UMQ7</accession>
<dbReference type="STRING" id="1089455.MOPEL_003_00380"/>
<proteinExistence type="predicted"/>
<protein>
    <submittedName>
        <fullName evidence="2">Putative glycosyltransferase</fullName>
    </submittedName>
</protein>
<gene>
    <name evidence="2" type="ORF">MOPEL_003_00380</name>
</gene>
<organism evidence="2 3">
    <name type="scientific">Mobilicoccus pelagius NBRC 104925</name>
    <dbReference type="NCBI Taxonomy" id="1089455"/>
    <lineage>
        <taxon>Bacteria</taxon>
        <taxon>Bacillati</taxon>
        <taxon>Actinomycetota</taxon>
        <taxon>Actinomycetes</taxon>
        <taxon>Micrococcales</taxon>
        <taxon>Dermatophilaceae</taxon>
        <taxon>Mobilicoccus</taxon>
    </lineage>
</organism>
<reference evidence="2 3" key="1">
    <citation type="submission" date="2012-02" db="EMBL/GenBank/DDBJ databases">
        <title>Whole genome shotgun sequence of Mobilicoccus pelagius NBRC 104925.</title>
        <authorList>
            <person name="Yoshida Y."/>
            <person name="Hosoyama A."/>
            <person name="Tsuchikane K."/>
            <person name="Katsumata H."/>
            <person name="Yamazaki S."/>
            <person name="Fujita N."/>
        </authorList>
    </citation>
    <scope>NUCLEOTIDE SEQUENCE [LARGE SCALE GENOMIC DNA]</scope>
    <source>
        <strain evidence="2 3">NBRC 104925</strain>
    </source>
</reference>
<evidence type="ECO:0000313" key="2">
    <source>
        <dbReference type="EMBL" id="GAB47015.1"/>
    </source>
</evidence>
<dbReference type="Proteomes" id="UP000004367">
    <property type="component" value="Unassembled WGS sequence"/>
</dbReference>
<evidence type="ECO:0000259" key="1">
    <source>
        <dbReference type="Pfam" id="PF00535"/>
    </source>
</evidence>
<dbReference type="InterPro" id="IPR001173">
    <property type="entry name" value="Glyco_trans_2-like"/>
</dbReference>
<dbReference type="SUPFAM" id="SSF53448">
    <property type="entry name" value="Nucleotide-diphospho-sugar transferases"/>
    <property type="match status" value="1"/>
</dbReference>
<sequence length="322" mass="36343">MPHGPRVSVVIPCYQSERTVGEAISSALMQTYPDVEVVVCLDGATDRSGAIVDAYGDLLTVVRQENRGLAEARNSAVAAASGELIALLDADDVLLPPHVERAVARWQARETEKAYVTCNAYTMGVSGIVPRRTVLPRTTPRSQGHRLALLQRNIVSVLSVYPRAMHEEIGGFDPEMRVLEDYDFWVRAAFAGWTTLYETTPTALYRRTGSSLSARTARMAEYEQRLRRAVRERYDDRLTDDERAYLDRVLDMETQDVYLQRADAALREGRRTEAAADYSAAASLVPWDRRLRLKAGMLRHVPPTGALYRWRERVRREETSRA</sequence>
<dbReference type="InterPro" id="IPR050834">
    <property type="entry name" value="Glycosyltransf_2"/>
</dbReference>
<dbReference type="GO" id="GO:0016740">
    <property type="term" value="F:transferase activity"/>
    <property type="evidence" value="ECO:0007669"/>
    <property type="project" value="UniProtKB-KW"/>
</dbReference>
<dbReference type="Gene3D" id="3.90.550.10">
    <property type="entry name" value="Spore Coat Polysaccharide Biosynthesis Protein SpsA, Chain A"/>
    <property type="match status" value="1"/>
</dbReference>
<keyword evidence="3" id="KW-1185">Reference proteome</keyword>
<dbReference type="AlphaFoldDB" id="H5UMQ7"/>
<dbReference type="InterPro" id="IPR029044">
    <property type="entry name" value="Nucleotide-diphossugar_trans"/>
</dbReference>
<dbReference type="PANTHER" id="PTHR43685:SF11">
    <property type="entry name" value="GLYCOSYLTRANSFERASE TAGX-RELATED"/>
    <property type="match status" value="1"/>
</dbReference>
<name>H5UMQ7_9MICO</name>
<dbReference type="Pfam" id="PF00535">
    <property type="entry name" value="Glycos_transf_2"/>
    <property type="match status" value="1"/>
</dbReference>
<feature type="domain" description="Glycosyltransferase 2-like" evidence="1">
    <location>
        <begin position="8"/>
        <end position="169"/>
    </location>
</feature>
<keyword evidence="2" id="KW-0808">Transferase</keyword>
<comment type="caution">
    <text evidence="2">The sequence shown here is derived from an EMBL/GenBank/DDBJ whole genome shotgun (WGS) entry which is preliminary data.</text>
</comment>
<dbReference type="eggNOG" id="COG1215">
    <property type="taxonomic scope" value="Bacteria"/>
</dbReference>